<dbReference type="OrthoDB" id="6744189at2759"/>
<dbReference type="EMBL" id="JAACXV010000035">
    <property type="protein sequence ID" value="KAF7286172.1"/>
    <property type="molecule type" value="Genomic_DNA"/>
</dbReference>
<comment type="caution">
    <text evidence="1">The sequence shown here is derived from an EMBL/GenBank/DDBJ whole genome shotgun (WGS) entry which is preliminary data.</text>
</comment>
<gene>
    <name evidence="1" type="ORF">GWI33_007133</name>
</gene>
<accession>A0A834ISB9</accession>
<keyword evidence="2" id="KW-1185">Reference proteome</keyword>
<name>A0A834ISB9_RHYFE</name>
<proteinExistence type="predicted"/>
<reference evidence="1" key="1">
    <citation type="submission" date="2020-08" db="EMBL/GenBank/DDBJ databases">
        <title>Genome sequencing and assembly of the red palm weevil Rhynchophorus ferrugineus.</title>
        <authorList>
            <person name="Dias G.B."/>
            <person name="Bergman C.M."/>
            <person name="Manee M."/>
        </authorList>
    </citation>
    <scope>NUCLEOTIDE SEQUENCE</scope>
    <source>
        <strain evidence="1">AA-2017</strain>
        <tissue evidence="1">Whole larva</tissue>
    </source>
</reference>
<dbReference type="AlphaFoldDB" id="A0A834ISB9"/>
<protein>
    <submittedName>
        <fullName evidence="1">Uncharacterized protein</fullName>
    </submittedName>
</protein>
<evidence type="ECO:0000313" key="1">
    <source>
        <dbReference type="EMBL" id="KAF7286172.1"/>
    </source>
</evidence>
<sequence length="101" mass="11593">MILDVIEAYCSLGKPRNTVNSASFTDNQKHDSSKLLSDTLNLLQSKYYVLEYKLGMLSAQLKEEREARNNLQNIVRNFVVANTKDTKELDSIQWPQLESNI</sequence>
<evidence type="ECO:0000313" key="2">
    <source>
        <dbReference type="Proteomes" id="UP000625711"/>
    </source>
</evidence>
<dbReference type="Proteomes" id="UP000625711">
    <property type="component" value="Unassembled WGS sequence"/>
</dbReference>
<organism evidence="1 2">
    <name type="scientific">Rhynchophorus ferrugineus</name>
    <name type="common">Red palm weevil</name>
    <name type="synonym">Curculio ferrugineus</name>
    <dbReference type="NCBI Taxonomy" id="354439"/>
    <lineage>
        <taxon>Eukaryota</taxon>
        <taxon>Metazoa</taxon>
        <taxon>Ecdysozoa</taxon>
        <taxon>Arthropoda</taxon>
        <taxon>Hexapoda</taxon>
        <taxon>Insecta</taxon>
        <taxon>Pterygota</taxon>
        <taxon>Neoptera</taxon>
        <taxon>Endopterygota</taxon>
        <taxon>Coleoptera</taxon>
        <taxon>Polyphaga</taxon>
        <taxon>Cucujiformia</taxon>
        <taxon>Curculionidae</taxon>
        <taxon>Dryophthorinae</taxon>
        <taxon>Rhynchophorus</taxon>
    </lineage>
</organism>